<evidence type="ECO:0000256" key="1">
    <source>
        <dbReference type="SAM" id="Phobius"/>
    </source>
</evidence>
<proteinExistence type="predicted"/>
<dbReference type="AlphaFoldDB" id="A0AA87B9I2"/>
<evidence type="ECO:0000313" key="3">
    <source>
        <dbReference type="Proteomes" id="UP001189624"/>
    </source>
</evidence>
<dbReference type="Gramene" id="rna-AYBTSS11_LOCUS31200">
    <property type="protein sequence ID" value="CAJ1978992.1"/>
    <property type="gene ID" value="gene-AYBTSS11_LOCUS31200"/>
</dbReference>
<keyword evidence="1" id="KW-0812">Transmembrane</keyword>
<keyword evidence="1" id="KW-0472">Membrane</keyword>
<keyword evidence="1" id="KW-1133">Transmembrane helix</keyword>
<dbReference type="Proteomes" id="UP001189624">
    <property type="component" value="Chromosome 11"/>
</dbReference>
<accession>A0AA87B9I2</accession>
<sequence>MKDKMRGRLLESILGLVESILYVPAWNKNKLHLNFLPTLFSFLHTTSFGLFWPTISILYSSNNGEPPQD</sequence>
<reference evidence="2" key="1">
    <citation type="submission" date="2023-10" db="EMBL/GenBank/DDBJ databases">
        <authorList>
            <person name="Domelevo Entfellner J.-B."/>
        </authorList>
    </citation>
    <scope>NUCLEOTIDE SEQUENCE</scope>
</reference>
<evidence type="ECO:0000313" key="2">
    <source>
        <dbReference type="EMBL" id="CAJ1978992.1"/>
    </source>
</evidence>
<name>A0AA87B9I2_9FABA</name>
<protein>
    <submittedName>
        <fullName evidence="2">Uncharacterized protein</fullName>
    </submittedName>
</protein>
<organism evidence="2 3">
    <name type="scientific">Sphenostylis stenocarpa</name>
    <dbReference type="NCBI Taxonomy" id="92480"/>
    <lineage>
        <taxon>Eukaryota</taxon>
        <taxon>Viridiplantae</taxon>
        <taxon>Streptophyta</taxon>
        <taxon>Embryophyta</taxon>
        <taxon>Tracheophyta</taxon>
        <taxon>Spermatophyta</taxon>
        <taxon>Magnoliopsida</taxon>
        <taxon>eudicotyledons</taxon>
        <taxon>Gunneridae</taxon>
        <taxon>Pentapetalae</taxon>
        <taxon>rosids</taxon>
        <taxon>fabids</taxon>
        <taxon>Fabales</taxon>
        <taxon>Fabaceae</taxon>
        <taxon>Papilionoideae</taxon>
        <taxon>50 kb inversion clade</taxon>
        <taxon>NPAAA clade</taxon>
        <taxon>indigoferoid/millettioid clade</taxon>
        <taxon>Phaseoleae</taxon>
        <taxon>Sphenostylis</taxon>
    </lineage>
</organism>
<gene>
    <name evidence="2" type="ORF">AYBTSS11_LOCUS31200</name>
</gene>
<dbReference type="EMBL" id="OY731408">
    <property type="protein sequence ID" value="CAJ1978992.1"/>
    <property type="molecule type" value="Genomic_DNA"/>
</dbReference>
<feature type="transmembrane region" description="Helical" evidence="1">
    <location>
        <begin position="39"/>
        <end position="59"/>
    </location>
</feature>
<keyword evidence="3" id="KW-1185">Reference proteome</keyword>